<feature type="region of interest" description="Disordered" evidence="1">
    <location>
        <begin position="71"/>
        <end position="120"/>
    </location>
</feature>
<reference evidence="2 3" key="1">
    <citation type="journal article" date="2019" name="Sci. Rep.">
        <title>Orb-weaving spider Araneus ventricosus genome elucidates the spidroin gene catalogue.</title>
        <authorList>
            <person name="Kono N."/>
            <person name="Nakamura H."/>
            <person name="Ohtoshi R."/>
            <person name="Moran D.A.P."/>
            <person name="Shinohara A."/>
            <person name="Yoshida Y."/>
            <person name="Fujiwara M."/>
            <person name="Mori M."/>
            <person name="Tomita M."/>
            <person name="Arakawa K."/>
        </authorList>
    </citation>
    <scope>NUCLEOTIDE SEQUENCE [LARGE SCALE GENOMIC DNA]</scope>
</reference>
<evidence type="ECO:0000313" key="3">
    <source>
        <dbReference type="Proteomes" id="UP000499080"/>
    </source>
</evidence>
<dbReference type="AlphaFoldDB" id="A0A4Y2IIA0"/>
<keyword evidence="3" id="KW-1185">Reference proteome</keyword>
<feature type="compositionally biased region" description="Polar residues" evidence="1">
    <location>
        <begin position="95"/>
        <end position="119"/>
    </location>
</feature>
<protein>
    <submittedName>
        <fullName evidence="2">Uncharacterized protein</fullName>
    </submittedName>
</protein>
<gene>
    <name evidence="2" type="ORF">AVEN_15482_1</name>
</gene>
<organism evidence="2 3">
    <name type="scientific">Araneus ventricosus</name>
    <name type="common">Orbweaver spider</name>
    <name type="synonym">Epeira ventricosa</name>
    <dbReference type="NCBI Taxonomy" id="182803"/>
    <lineage>
        <taxon>Eukaryota</taxon>
        <taxon>Metazoa</taxon>
        <taxon>Ecdysozoa</taxon>
        <taxon>Arthropoda</taxon>
        <taxon>Chelicerata</taxon>
        <taxon>Arachnida</taxon>
        <taxon>Araneae</taxon>
        <taxon>Araneomorphae</taxon>
        <taxon>Entelegynae</taxon>
        <taxon>Araneoidea</taxon>
        <taxon>Araneidae</taxon>
        <taxon>Araneus</taxon>
    </lineage>
</organism>
<sequence>MRSKQRESIVIIKKFELEILTNLHVLDLPESEKHNFGFMSVCEHDNSKTIRDKGMKFVVLKPVSHLETVVQSESQWSGQPGPNHRRVQSGEASGHSGNQWSQPWTFQSGETSVHSSNHGETVVHLWKTSANRQNPKPVVQRRTSVQLSNLPLRNQWSNLGHNSVVQSETSVQSLEASKLCLETSGSFGTSRSTLENQWSNHRLSGPNLENQ</sequence>
<accession>A0A4Y2IIA0</accession>
<dbReference type="OrthoDB" id="1046782at2759"/>
<dbReference type="EMBL" id="BGPR01002657">
    <property type="protein sequence ID" value="GBM77009.1"/>
    <property type="molecule type" value="Genomic_DNA"/>
</dbReference>
<name>A0A4Y2IIA0_ARAVE</name>
<dbReference type="Proteomes" id="UP000499080">
    <property type="component" value="Unassembled WGS sequence"/>
</dbReference>
<proteinExistence type="predicted"/>
<feature type="compositionally biased region" description="Polar residues" evidence="1">
    <location>
        <begin position="71"/>
        <end position="80"/>
    </location>
</feature>
<evidence type="ECO:0000256" key="1">
    <source>
        <dbReference type="SAM" id="MobiDB-lite"/>
    </source>
</evidence>
<comment type="caution">
    <text evidence="2">The sequence shown here is derived from an EMBL/GenBank/DDBJ whole genome shotgun (WGS) entry which is preliminary data.</text>
</comment>
<evidence type="ECO:0000313" key="2">
    <source>
        <dbReference type="EMBL" id="GBM77009.1"/>
    </source>
</evidence>